<dbReference type="Proteomes" id="UP000075455">
    <property type="component" value="Unassembled WGS sequence"/>
</dbReference>
<evidence type="ECO:0000313" key="2">
    <source>
        <dbReference type="Proteomes" id="UP000075455"/>
    </source>
</evidence>
<name>A0A150L607_9BACL</name>
<dbReference type="EMBL" id="LQYS01000114">
    <property type="protein sequence ID" value="KYD07753.1"/>
    <property type="molecule type" value="Genomic_DNA"/>
</dbReference>
<evidence type="ECO:0000313" key="1">
    <source>
        <dbReference type="EMBL" id="KYD07753.1"/>
    </source>
</evidence>
<accession>A0A150L607</accession>
<proteinExistence type="predicted"/>
<dbReference type="AlphaFoldDB" id="A0A150L607"/>
<gene>
    <name evidence="1" type="ORF">B4119_3504</name>
</gene>
<organism evidence="1 2">
    <name type="scientific">Saccharococcus caldoxylosilyticus</name>
    <dbReference type="NCBI Taxonomy" id="81408"/>
    <lineage>
        <taxon>Bacteria</taxon>
        <taxon>Bacillati</taxon>
        <taxon>Bacillota</taxon>
        <taxon>Bacilli</taxon>
        <taxon>Bacillales</taxon>
        <taxon>Anoxybacillaceae</taxon>
        <taxon>Saccharococcus</taxon>
    </lineage>
</organism>
<sequence>MENASILFPKQIRKFIERDKFSSDFWKKRALNWAAQDNEYLIRGEIPKQIHKNFS</sequence>
<dbReference type="PATRIC" id="fig|81408.3.peg.1052"/>
<dbReference type="STRING" id="81408.B4119_3504"/>
<reference evidence="1 2" key="1">
    <citation type="submission" date="2016-01" db="EMBL/GenBank/DDBJ databases">
        <title>Draft Genome Sequences of Seven Thermophilic Sporeformers Isolated from Foods.</title>
        <authorList>
            <person name="Berendsen E.M."/>
            <person name="Wells-Bennik M.H."/>
            <person name="Krawcyk A.O."/>
            <person name="De Jong A."/>
            <person name="Holsappel S."/>
            <person name="Eijlander R.T."/>
            <person name="Kuipers O.P."/>
        </authorList>
    </citation>
    <scope>NUCLEOTIDE SEQUENCE [LARGE SCALE GENOMIC DNA]</scope>
    <source>
        <strain evidence="1 2">B4119</strain>
    </source>
</reference>
<comment type="caution">
    <text evidence="1">The sequence shown here is derived from an EMBL/GenBank/DDBJ whole genome shotgun (WGS) entry which is preliminary data.</text>
</comment>
<protein>
    <submittedName>
        <fullName evidence="1">Uncharacterized protein</fullName>
    </submittedName>
</protein>